<reference evidence="3 4" key="1">
    <citation type="submission" date="2008-03" db="EMBL/GenBank/DDBJ databases">
        <title>Complete sequence of Leptothrix cholodnii SP-6.</title>
        <authorList>
            <consortium name="US DOE Joint Genome Institute"/>
            <person name="Copeland A."/>
            <person name="Lucas S."/>
            <person name="Lapidus A."/>
            <person name="Glavina del Rio T."/>
            <person name="Dalin E."/>
            <person name="Tice H."/>
            <person name="Bruce D."/>
            <person name="Goodwin L."/>
            <person name="Pitluck S."/>
            <person name="Chertkov O."/>
            <person name="Brettin T."/>
            <person name="Detter J.C."/>
            <person name="Han C."/>
            <person name="Kuske C.R."/>
            <person name="Schmutz J."/>
            <person name="Larimer F."/>
            <person name="Land M."/>
            <person name="Hauser L."/>
            <person name="Kyrpides N."/>
            <person name="Lykidis A."/>
            <person name="Emerson D."/>
            <person name="Richardson P."/>
        </authorList>
    </citation>
    <scope>NUCLEOTIDE SEQUENCE [LARGE SCALE GENOMIC DNA]</scope>
    <source>
        <strain evidence="4">ATCC 51168 / LMG 8142 / SP-6</strain>
    </source>
</reference>
<dbReference type="HOGENOM" id="CLU_045683_0_2_4"/>
<evidence type="ECO:0000313" key="3">
    <source>
        <dbReference type="EMBL" id="ACB32987.1"/>
    </source>
</evidence>
<evidence type="ECO:0000313" key="4">
    <source>
        <dbReference type="Proteomes" id="UP000001693"/>
    </source>
</evidence>
<dbReference type="KEGG" id="lch:Lcho_0712"/>
<sequence length="324" mass="33476" precursor="true">MLGKPTLSAIGAIVAATAAAAQTSPPYPQQPVKLVVGFAAGGPSDLVARVFADQAAKSLSQTVIVENKPGANAVLATEAVAAAKPDGLTLLAAATNHTMIPALYTGRIKFDAAKSFVPVCTLASSATVLVVGPSMPVKTVGEFLDRVKARPDTATYATPGQGSSPHLATEQFRKLAGLSMIHVPYKGAAPAVTDLIGGQVDLSFATVGSVLPHIKSGKLTALAVASRQRSALLPQVPTFEEVGIKGFVIDTWYGLLAPAGTPVEALRVLTREANDFARSPAVRERLAGAGLEPQGVCGEPFVAQIAREIDANTRIARELNLKTE</sequence>
<comment type="similarity">
    <text evidence="1">Belongs to the UPF0065 (bug) family.</text>
</comment>
<dbReference type="EMBL" id="CP001013">
    <property type="protein sequence ID" value="ACB32987.1"/>
    <property type="molecule type" value="Genomic_DNA"/>
</dbReference>
<evidence type="ECO:0000256" key="1">
    <source>
        <dbReference type="ARBA" id="ARBA00006987"/>
    </source>
</evidence>
<dbReference type="Gene3D" id="3.40.190.150">
    <property type="entry name" value="Bordetella uptake gene, domain 1"/>
    <property type="match status" value="1"/>
</dbReference>
<dbReference type="InterPro" id="IPR042100">
    <property type="entry name" value="Bug_dom1"/>
</dbReference>
<dbReference type="PIRSF" id="PIRSF017082">
    <property type="entry name" value="YflP"/>
    <property type="match status" value="1"/>
</dbReference>
<dbReference type="Gene3D" id="3.40.190.10">
    <property type="entry name" value="Periplasmic binding protein-like II"/>
    <property type="match status" value="1"/>
</dbReference>
<dbReference type="CDD" id="cd13578">
    <property type="entry name" value="PBP2_Bug27"/>
    <property type="match status" value="1"/>
</dbReference>
<evidence type="ECO:0008006" key="5">
    <source>
        <dbReference type="Google" id="ProtNLM"/>
    </source>
</evidence>
<organism evidence="3 4">
    <name type="scientific">Leptothrix cholodnii (strain ATCC 51168 / LMG 8142 / SP-6)</name>
    <name type="common">Leptothrix discophora (strain SP-6)</name>
    <dbReference type="NCBI Taxonomy" id="395495"/>
    <lineage>
        <taxon>Bacteria</taxon>
        <taxon>Pseudomonadati</taxon>
        <taxon>Pseudomonadota</taxon>
        <taxon>Betaproteobacteria</taxon>
        <taxon>Burkholderiales</taxon>
        <taxon>Sphaerotilaceae</taxon>
        <taxon>Leptothrix</taxon>
    </lineage>
</organism>
<dbReference type="PANTHER" id="PTHR42928">
    <property type="entry name" value="TRICARBOXYLATE-BINDING PROTEIN"/>
    <property type="match status" value="1"/>
</dbReference>
<dbReference type="AlphaFoldDB" id="B1Y0K6"/>
<dbReference type="PANTHER" id="PTHR42928:SF5">
    <property type="entry name" value="BLR1237 PROTEIN"/>
    <property type="match status" value="1"/>
</dbReference>
<feature type="signal peptide" evidence="2">
    <location>
        <begin position="1"/>
        <end position="20"/>
    </location>
</feature>
<dbReference type="eggNOG" id="COG3181">
    <property type="taxonomic scope" value="Bacteria"/>
</dbReference>
<proteinExistence type="inferred from homology"/>
<dbReference type="Pfam" id="PF03401">
    <property type="entry name" value="TctC"/>
    <property type="match status" value="1"/>
</dbReference>
<dbReference type="SUPFAM" id="SSF53850">
    <property type="entry name" value="Periplasmic binding protein-like II"/>
    <property type="match status" value="1"/>
</dbReference>
<gene>
    <name evidence="3" type="ordered locus">Lcho_0712</name>
</gene>
<protein>
    <recommendedName>
        <fullName evidence="5">Extra-cytoplasmic solute receptor</fullName>
    </recommendedName>
</protein>
<dbReference type="STRING" id="395495.Lcho_0712"/>
<dbReference type="InterPro" id="IPR005064">
    <property type="entry name" value="BUG"/>
</dbReference>
<dbReference type="Proteomes" id="UP000001693">
    <property type="component" value="Chromosome"/>
</dbReference>
<name>B1Y0K6_LEPCP</name>
<evidence type="ECO:0000256" key="2">
    <source>
        <dbReference type="SAM" id="SignalP"/>
    </source>
</evidence>
<keyword evidence="2" id="KW-0732">Signal</keyword>
<accession>B1Y0K6</accession>
<dbReference type="RefSeq" id="WP_012345749.1">
    <property type="nucleotide sequence ID" value="NC_010524.1"/>
</dbReference>
<feature type="chain" id="PRO_5002773245" description="Extra-cytoplasmic solute receptor" evidence="2">
    <location>
        <begin position="21"/>
        <end position="324"/>
    </location>
</feature>
<keyword evidence="4" id="KW-1185">Reference proteome</keyword>